<dbReference type="Gene3D" id="2.40.100.20">
    <property type="match status" value="1"/>
</dbReference>
<gene>
    <name evidence="2" type="ORF">ENT87_01850</name>
    <name evidence="3" type="ORF">ENU30_02545</name>
</gene>
<sequence length="129" mass="14422">MARIRIKIFTEATGYVNGELFDDLSPETFRKIVNSLPIEGIGYRWGNEVYFATDISVEEENARDTVEKGTIAFWPPGNAICIFWGPTPASRTPSEIRPASPVNIVGRVLDNPEIFSKFRSGSTIRIEKA</sequence>
<dbReference type="PIRSF" id="PIRSF006456">
    <property type="entry name" value="UCP006456"/>
    <property type="match status" value="1"/>
</dbReference>
<evidence type="ECO:0000259" key="1">
    <source>
        <dbReference type="Pfam" id="PF04126"/>
    </source>
</evidence>
<dbReference type="SUPFAM" id="SSF50891">
    <property type="entry name" value="Cyclophilin-like"/>
    <property type="match status" value="1"/>
</dbReference>
<organism evidence="3">
    <name type="scientific">Ignisphaera aggregans</name>
    <dbReference type="NCBI Taxonomy" id="334771"/>
    <lineage>
        <taxon>Archaea</taxon>
        <taxon>Thermoproteota</taxon>
        <taxon>Thermoprotei</taxon>
        <taxon>Desulfurococcales</taxon>
        <taxon>Desulfurococcaceae</taxon>
        <taxon>Ignisphaera</taxon>
    </lineage>
</organism>
<dbReference type="AlphaFoldDB" id="A0A7J3JQH2"/>
<dbReference type="EMBL" id="DTBZ01000059">
    <property type="protein sequence ID" value="HGQ17849.1"/>
    <property type="molecule type" value="Genomic_DNA"/>
</dbReference>
<dbReference type="InterPro" id="IPR007256">
    <property type="entry name" value="TM1367-like"/>
</dbReference>
<dbReference type="InterPro" id="IPR029000">
    <property type="entry name" value="Cyclophilin-like_dom_sf"/>
</dbReference>
<protein>
    <recommendedName>
        <fullName evidence="1">Cyclophilin TM1367-like domain-containing protein</fullName>
    </recommendedName>
</protein>
<proteinExistence type="predicted"/>
<comment type="caution">
    <text evidence="3">The sequence shown here is derived from an EMBL/GenBank/DDBJ whole genome shotgun (WGS) entry which is preliminary data.</text>
</comment>
<evidence type="ECO:0000313" key="3">
    <source>
        <dbReference type="EMBL" id="HGQ17849.1"/>
    </source>
</evidence>
<name>A0A7J3JQH2_9CREN</name>
<reference evidence="3" key="1">
    <citation type="journal article" date="2020" name="mSystems">
        <title>Genome- and Community-Level Interaction Insights into Carbon Utilization and Element Cycling Functions of Hydrothermarchaeota in Hydrothermal Sediment.</title>
        <authorList>
            <person name="Zhou Z."/>
            <person name="Liu Y."/>
            <person name="Xu W."/>
            <person name="Pan J."/>
            <person name="Luo Z.H."/>
            <person name="Li M."/>
        </authorList>
    </citation>
    <scope>NUCLEOTIDE SEQUENCE [LARGE SCALE GENOMIC DNA]</scope>
    <source>
        <strain evidence="2">SpSt-618</strain>
        <strain evidence="3">SpSt-657</strain>
    </source>
</reference>
<evidence type="ECO:0000313" key="2">
    <source>
        <dbReference type="EMBL" id="HGN36284.1"/>
    </source>
</evidence>
<accession>A0A7J3JQH2</accession>
<feature type="domain" description="Cyclophilin TM1367-like" evidence="1">
    <location>
        <begin position="5"/>
        <end position="127"/>
    </location>
</feature>
<dbReference type="Pfam" id="PF04126">
    <property type="entry name" value="Cyclophil_like"/>
    <property type="match status" value="1"/>
</dbReference>
<dbReference type="EMBL" id="DTAI01000059">
    <property type="protein sequence ID" value="HGN36284.1"/>
    <property type="molecule type" value="Genomic_DNA"/>
</dbReference>
<dbReference type="InterPro" id="IPR025658">
    <property type="entry name" value="Cyclophilin_TM1367"/>
</dbReference>